<feature type="compositionally biased region" description="Low complexity" evidence="23">
    <location>
        <begin position="802"/>
        <end position="816"/>
    </location>
</feature>
<dbReference type="OrthoDB" id="1885901at2759"/>
<evidence type="ECO:0000256" key="2">
    <source>
        <dbReference type="ARBA" id="ARBA00004123"/>
    </source>
</evidence>
<feature type="region of interest" description="Disordered" evidence="23">
    <location>
        <begin position="462"/>
        <end position="562"/>
    </location>
</feature>
<dbReference type="GO" id="GO:0005576">
    <property type="term" value="C:extracellular region"/>
    <property type="evidence" value="ECO:0007669"/>
    <property type="project" value="UniProtKB-SubCell"/>
</dbReference>
<keyword evidence="8" id="KW-0964">Secreted</keyword>
<dbReference type="GO" id="GO:0005634">
    <property type="term" value="C:nucleus"/>
    <property type="evidence" value="ECO:0007669"/>
    <property type="project" value="UniProtKB-SubCell"/>
</dbReference>
<evidence type="ECO:0000256" key="17">
    <source>
        <dbReference type="ARBA" id="ARBA00023186"/>
    </source>
</evidence>
<comment type="function">
    <text evidence="1">Released extracellularly via exosomes, it is a ligand of the natural killer/NK cells receptor NCR3 and stimulates NK cells cytotoxicity. It may thereby trigger NK cells cytotoxicity against neighboring tumor cells and immature myeloid dendritic cells (DC).</text>
</comment>
<evidence type="ECO:0000256" key="3">
    <source>
        <dbReference type="ARBA" id="ARBA00004514"/>
    </source>
</evidence>
<evidence type="ECO:0000256" key="16">
    <source>
        <dbReference type="ARBA" id="ARBA00022990"/>
    </source>
</evidence>
<keyword evidence="13" id="KW-0156">Chromatin regulator</keyword>
<evidence type="ECO:0000256" key="7">
    <source>
        <dbReference type="ARBA" id="ARBA00022490"/>
    </source>
</evidence>
<evidence type="ECO:0000256" key="15">
    <source>
        <dbReference type="ARBA" id="ARBA00022871"/>
    </source>
</evidence>
<dbReference type="Pfam" id="PF00240">
    <property type="entry name" value="ubiquitin"/>
    <property type="match status" value="1"/>
</dbReference>
<feature type="compositionally biased region" description="Polar residues" evidence="23">
    <location>
        <begin position="79"/>
        <end position="88"/>
    </location>
</feature>
<feature type="compositionally biased region" description="Low complexity" evidence="23">
    <location>
        <begin position="540"/>
        <end position="557"/>
    </location>
</feature>
<dbReference type="GO" id="GO:0036503">
    <property type="term" value="P:ERAD pathway"/>
    <property type="evidence" value="ECO:0007669"/>
    <property type="project" value="TreeGrafter"/>
</dbReference>
<dbReference type="PROSITE" id="PS00299">
    <property type="entry name" value="UBIQUITIN_1"/>
    <property type="match status" value="1"/>
</dbReference>
<evidence type="ECO:0000256" key="9">
    <source>
        <dbReference type="ARBA" id="ARBA00022553"/>
    </source>
</evidence>
<feature type="region of interest" description="Disordered" evidence="23">
    <location>
        <begin position="69"/>
        <end position="108"/>
    </location>
</feature>
<evidence type="ECO:0000256" key="21">
    <source>
        <dbReference type="ARBA" id="ARBA00046003"/>
    </source>
</evidence>
<reference evidence="25" key="2">
    <citation type="submission" date="2020-05" db="UniProtKB">
        <authorList>
            <consortium name="EnsemblMetazoa"/>
        </authorList>
    </citation>
    <scope>IDENTIFICATION</scope>
    <source>
        <strain evidence="25">USDA</strain>
    </source>
</reference>
<dbReference type="EnsemblMetazoa" id="SCAU010508-RB">
    <property type="protein sequence ID" value="SCAU010508-PB"/>
    <property type="gene ID" value="SCAU010508"/>
</dbReference>
<dbReference type="Proteomes" id="UP000095300">
    <property type="component" value="Unassembled WGS sequence"/>
</dbReference>
<evidence type="ECO:0000256" key="19">
    <source>
        <dbReference type="ARBA" id="ARBA00029739"/>
    </source>
</evidence>
<feature type="region of interest" description="Disordered" evidence="23">
    <location>
        <begin position="624"/>
        <end position="699"/>
    </location>
</feature>
<keyword evidence="7" id="KW-0963">Cytoplasm</keyword>
<evidence type="ECO:0000256" key="20">
    <source>
        <dbReference type="ARBA" id="ARBA00030033"/>
    </source>
</evidence>
<dbReference type="EnsemblMetazoa" id="SCAU010508-RH">
    <property type="protein sequence ID" value="SCAU010508-PH"/>
    <property type="gene ID" value="SCAU010508"/>
</dbReference>
<evidence type="ECO:0000256" key="1">
    <source>
        <dbReference type="ARBA" id="ARBA00002067"/>
    </source>
</evidence>
<evidence type="ECO:0000256" key="4">
    <source>
        <dbReference type="ARBA" id="ARBA00004550"/>
    </source>
</evidence>
<feature type="domain" description="Ubiquitin-like" evidence="24">
    <location>
        <begin position="3"/>
        <end position="64"/>
    </location>
</feature>
<evidence type="ECO:0000256" key="14">
    <source>
        <dbReference type="ARBA" id="ARBA00022859"/>
    </source>
</evidence>
<dbReference type="SMART" id="SM00213">
    <property type="entry name" value="UBQ"/>
    <property type="match status" value="1"/>
</dbReference>
<feature type="compositionally biased region" description="Low complexity" evidence="23">
    <location>
        <begin position="738"/>
        <end position="753"/>
    </location>
</feature>
<evidence type="ECO:0000256" key="22">
    <source>
        <dbReference type="ARBA" id="ARBA00046936"/>
    </source>
</evidence>
<sequence length="1199" mass="129401">MLINLKVKTLDAQTHEFSIDNEITVREFKDKVAEKTNIAADQQRIIYCGRVMVDDKQLKEYDVDGKVVHVAERPPPSQRIASSETSSSNANPPNERRARGRPGAGGMRSSPLFRALDGMVVGTMAFPVNANANGQTPVNPLAASSSFCMNRITVARHMLECANNIAAYLEDPTRGLNNQPLDILARGRWTMESTVVEVGITSDIPQSQQIVEMVQGAVQAALRRSGNTNVTLVQLPTVYSSSEGEANSAASALAASAQAAAANGTETTDEVTANAVTTGNNVPPTSAASVVIEDVLDDDDDDDTPTNEHSTDNNSATGTSPTAAGPSAANDENSAASGTEDGSGDASRRRTGTRVLATVIEQMRNVQTRLNPFIDQYYELLQGEQNFEESDITGRENAQRLYDRVSEAFHYLSHAQHAISDLMLDVSQAAPRYLTCRPILVEQSGYVSSNNFITPAMLPGALRQQQQPSRNATPATATQTNATATSASTSSANNATNRSASTSNISATSNNDANNSAVDDPIDDPVPWPPTFSFGSGPSNDNNAANNNAAGRAPSQSGGAGGGGGTLEIVLQPTRAYYLERNFQRQVARLLQDVVSAAPFETEFHVHINSPNVVSIDVPIGGPPSAAAPSSDNATSASTAATESATPAPADATTTTANTTSAGSSAAANANHARVTTATLPTTSTQTRSTSRPQVHIGNIPVLGMSSGWNGRVLPNSNVSTFDRFLPCNSHHVRDHQSNAANSENASRNANQNIANTPASSRATRANIITRRPLRTMSDILLRMRRPAARVVGSTMTDRSSRTSNNAAPSNSTSRPGAPVFDFGEARREMASRAFNAASSIEARRLNIHSQLMNFIENEMFKGKPINDENMLPVIDRAVQWFAESLLHLQQYEKPEYDSRDSLFNILRTTLPIVIKLMNKNPVNLLDFEQKLREICEQFRKRLYSVLIVCIGRANADIYWSQLMRLLCVSIQSTFNGEVVEFLTLYVNPNIPNSSDEIDAQQFIVHRGSASSTPDNSVQMTFISPPNFFHPQPMDTDVEMTDVAAGGSQTEVDDEPLPSVVPGSEPWHRNFPNDWLPIITRDIQNQTEHPPSQPPYSDAYISGMSSKRRKLVQHSKPPTEISALIADSVSKAIQNAGVGSSTSANQPQTPDEIARAIANDSSVQSACTESVRINVRERLKKEPDYEPEKFPKSAKFIQK</sequence>
<evidence type="ECO:0000256" key="5">
    <source>
        <dbReference type="ARBA" id="ARBA00021614"/>
    </source>
</evidence>
<keyword evidence="10" id="KW-0053">Apoptosis</keyword>
<dbReference type="GO" id="GO:0071818">
    <property type="term" value="C:BAT3 complex"/>
    <property type="evidence" value="ECO:0007669"/>
    <property type="project" value="TreeGrafter"/>
</dbReference>
<dbReference type="PANTHER" id="PTHR15204:SF0">
    <property type="entry name" value="LARGE PROLINE-RICH PROTEIN BAG6"/>
    <property type="match status" value="1"/>
</dbReference>
<dbReference type="PROSITE" id="PS50053">
    <property type="entry name" value="UBIQUITIN_2"/>
    <property type="match status" value="1"/>
</dbReference>
<evidence type="ECO:0000313" key="26">
    <source>
        <dbReference type="Proteomes" id="UP000095300"/>
    </source>
</evidence>
<feature type="region of interest" description="Disordered" evidence="23">
    <location>
        <begin position="790"/>
        <end position="818"/>
    </location>
</feature>
<keyword evidence="26" id="KW-1185">Reference proteome</keyword>
<keyword evidence="18" id="KW-0539">Nucleus</keyword>
<dbReference type="EnsemblMetazoa" id="SCAU010508-RA">
    <property type="protein sequence ID" value="SCAU010508-PA"/>
    <property type="gene ID" value="SCAU010508"/>
</dbReference>
<feature type="compositionally biased region" description="Polar residues" evidence="23">
    <location>
        <begin position="754"/>
        <end position="764"/>
    </location>
</feature>
<keyword evidence="16" id="KW-0007">Acetylation</keyword>
<dbReference type="GO" id="GO:0002376">
    <property type="term" value="P:immune system process"/>
    <property type="evidence" value="ECO:0007669"/>
    <property type="project" value="UniProtKB-KW"/>
</dbReference>
<dbReference type="GO" id="GO:0006325">
    <property type="term" value="P:chromatin organization"/>
    <property type="evidence" value="ECO:0007669"/>
    <property type="project" value="UniProtKB-KW"/>
</dbReference>
<dbReference type="InterPro" id="IPR021925">
    <property type="entry name" value="BAG6"/>
</dbReference>
<dbReference type="GO" id="GO:0030154">
    <property type="term" value="P:cell differentiation"/>
    <property type="evidence" value="ECO:0007669"/>
    <property type="project" value="UniProtKB-KW"/>
</dbReference>
<feature type="compositionally biased region" description="Polar residues" evidence="23">
    <location>
        <begin position="312"/>
        <end position="322"/>
    </location>
</feature>
<protein>
    <recommendedName>
        <fullName evidence="5">Large proline-rich protein BAG6</fullName>
    </recommendedName>
    <alternativeName>
        <fullName evidence="20">BCL2-associated athanogene 6</fullName>
    </alternativeName>
    <alternativeName>
        <fullName evidence="19">HLA-B-associated transcript 3</fullName>
    </alternativeName>
</protein>
<comment type="subcellular location">
    <subcellularLocation>
        <location evidence="3">Cytoplasm</location>
        <location evidence="3">Cytosol</location>
    </subcellularLocation>
    <subcellularLocation>
        <location evidence="2">Nucleus</location>
    </subcellularLocation>
    <subcellularLocation>
        <location evidence="4">Secreted</location>
        <location evidence="4">Extracellular exosome</location>
    </subcellularLocation>
</comment>
<keyword evidence="6" id="KW-0813">Transport</keyword>
<organism evidence="25 26">
    <name type="scientific">Stomoxys calcitrans</name>
    <name type="common">Stable fly</name>
    <name type="synonym">Conops calcitrans</name>
    <dbReference type="NCBI Taxonomy" id="35570"/>
    <lineage>
        <taxon>Eukaryota</taxon>
        <taxon>Metazoa</taxon>
        <taxon>Ecdysozoa</taxon>
        <taxon>Arthropoda</taxon>
        <taxon>Hexapoda</taxon>
        <taxon>Insecta</taxon>
        <taxon>Pterygota</taxon>
        <taxon>Neoptera</taxon>
        <taxon>Endopterygota</taxon>
        <taxon>Diptera</taxon>
        <taxon>Brachycera</taxon>
        <taxon>Muscomorpha</taxon>
        <taxon>Muscoidea</taxon>
        <taxon>Muscidae</taxon>
        <taxon>Stomoxys</taxon>
    </lineage>
</organism>
<dbReference type="InterPro" id="IPR000626">
    <property type="entry name" value="Ubiquitin-like_dom"/>
</dbReference>
<accession>A0A1I8PRW5</accession>
<dbReference type="CDD" id="cd01809">
    <property type="entry name" value="Ubl_BAG6"/>
    <property type="match status" value="1"/>
</dbReference>
<dbReference type="FunFam" id="3.10.20.90:FF:000161">
    <property type="entry name" value="Uncharacterized protein, isoform C"/>
    <property type="match status" value="1"/>
</dbReference>
<evidence type="ECO:0000256" key="18">
    <source>
        <dbReference type="ARBA" id="ARBA00023242"/>
    </source>
</evidence>
<evidence type="ECO:0000256" key="11">
    <source>
        <dbReference type="ARBA" id="ARBA00022737"/>
    </source>
</evidence>
<keyword evidence="17" id="KW-0143">Chaperone</keyword>
<feature type="region of interest" description="Disordered" evidence="23">
    <location>
        <begin position="735"/>
        <end position="766"/>
    </location>
</feature>
<evidence type="ECO:0000256" key="8">
    <source>
        <dbReference type="ARBA" id="ARBA00022525"/>
    </source>
</evidence>
<evidence type="ECO:0000256" key="23">
    <source>
        <dbReference type="SAM" id="MobiDB-lite"/>
    </source>
</evidence>
<evidence type="ECO:0000313" key="25">
    <source>
        <dbReference type="EnsemblMetazoa" id="SCAU010508-PH"/>
    </source>
</evidence>
<dbReference type="SUPFAM" id="SSF54236">
    <property type="entry name" value="Ubiquitin-like"/>
    <property type="match status" value="1"/>
</dbReference>
<reference evidence="26" key="1">
    <citation type="submission" date="2015-05" db="EMBL/GenBank/DDBJ databases">
        <authorList>
            <person name="Wilson R.K."/>
            <person name="Warren W.C."/>
            <person name="Olafson P."/>
        </authorList>
    </citation>
    <scope>NUCLEOTIDE SEQUENCE [LARGE SCALE GENOMIC DNA]</scope>
    <source>
        <strain evidence="26">USDA</strain>
    </source>
</reference>
<evidence type="ECO:0000256" key="13">
    <source>
        <dbReference type="ARBA" id="ARBA00022853"/>
    </source>
</evidence>
<dbReference type="GO" id="GO:0031593">
    <property type="term" value="F:polyubiquitin modification-dependent protein binding"/>
    <property type="evidence" value="ECO:0007669"/>
    <property type="project" value="TreeGrafter"/>
</dbReference>
<evidence type="ECO:0000259" key="24">
    <source>
        <dbReference type="PROSITE" id="PS50053"/>
    </source>
</evidence>
<keyword evidence="11" id="KW-0677">Repeat</keyword>
<feature type="compositionally biased region" description="Low complexity" evidence="23">
    <location>
        <begin position="624"/>
        <end position="695"/>
    </location>
</feature>
<keyword evidence="9" id="KW-0597">Phosphoprotein</keyword>
<feature type="compositionally biased region" description="Low complexity" evidence="23">
    <location>
        <begin position="471"/>
        <end position="519"/>
    </location>
</feature>
<dbReference type="VEuPathDB" id="VectorBase:SCAU010508"/>
<keyword evidence="14" id="KW-0391">Immunity</keyword>
<dbReference type="InterPro" id="IPR029071">
    <property type="entry name" value="Ubiquitin-like_domsf"/>
</dbReference>
<evidence type="ECO:0000256" key="10">
    <source>
        <dbReference type="ARBA" id="ARBA00022703"/>
    </source>
</evidence>
<dbReference type="STRING" id="35570.A0A1I8PRW5"/>
<keyword evidence="15" id="KW-0744">Spermatogenesis</keyword>
<dbReference type="KEGG" id="scac:106082518"/>
<dbReference type="AlphaFoldDB" id="A0A1I8PRW5"/>
<evidence type="ECO:0000256" key="12">
    <source>
        <dbReference type="ARBA" id="ARBA00022782"/>
    </source>
</evidence>
<dbReference type="PANTHER" id="PTHR15204">
    <property type="entry name" value="LARGE PROLINE-RICH PROTEIN BAG6"/>
    <property type="match status" value="1"/>
</dbReference>
<proteinExistence type="predicted"/>
<feature type="region of interest" description="Disordered" evidence="23">
    <location>
        <begin position="297"/>
        <end position="350"/>
    </location>
</feature>
<gene>
    <name evidence="25" type="primary">106082518</name>
</gene>
<comment type="subunit">
    <text evidence="22">Component of the BAG6/BAT3 complex, also named BAT3 complex, at least composed of BAG6, UBL4A and GET4/TRC35. Interacts with GET4; the interaction is direct and localizes BAG6 in the cytosol. Interacts with UBL4A; the interaction is direct and required for UBL4A protein stability. Interacts with AIFM1. Interacts with HSPA2. Interacts with CTCFL. Interacts with p300/EP300. Interacts (via ubiquitin-like domain) with RNF126; required for BAG6-dependent ubiquitination of proteins mislocalized to the cytosol. Interacts (via ubiquitin-like domain) with SGTA; SGTA competes with RNF126 by binding the same region of BAG6, thereby promoting deubiquitination of BAG6-target proteins and rescuing them from degradation. Interacts with ricin A chain. Interacts with VCP and AMFR; both form the VCP/p97-AMFR/gp78 complex. Interacts with SYVN1. Interacts with USP13; the interaction is direct and may mediate UBL4A deubiquitination. Interacts with ZFAND2B. Interacts with KPNA2. Interacts with UBQLN4.</text>
</comment>
<comment type="function">
    <text evidence="21">Involved in DNA damage-induced apoptosis: following DNA damage, accumulates in the nucleus and forms a complex with p300/EP300, enhancing p300/EP300-mediated p53/TP53 acetylation leading to increase p53/TP53 transcriptional activity. When nuclear, may also act as a component of some chromatin regulator complex that regulates histone 3 'Lys-4' dimethylation (H3K4me2).</text>
</comment>
<dbReference type="Pfam" id="PF12057">
    <property type="entry name" value="BAG6"/>
    <property type="match status" value="1"/>
</dbReference>
<dbReference type="GO" id="GO:0006915">
    <property type="term" value="P:apoptotic process"/>
    <property type="evidence" value="ECO:0007669"/>
    <property type="project" value="UniProtKB-KW"/>
</dbReference>
<dbReference type="GO" id="GO:0051787">
    <property type="term" value="F:misfolded protein binding"/>
    <property type="evidence" value="ECO:0007669"/>
    <property type="project" value="TreeGrafter"/>
</dbReference>
<keyword evidence="12" id="KW-0221">Differentiation</keyword>
<dbReference type="GO" id="GO:0007283">
    <property type="term" value="P:spermatogenesis"/>
    <property type="evidence" value="ECO:0007669"/>
    <property type="project" value="UniProtKB-KW"/>
</dbReference>
<evidence type="ECO:0000256" key="6">
    <source>
        <dbReference type="ARBA" id="ARBA00022448"/>
    </source>
</evidence>
<dbReference type="InterPro" id="IPR019954">
    <property type="entry name" value="Ubiquitin_CS"/>
</dbReference>
<name>A0A1I8PRW5_STOCA</name>
<dbReference type="Gene3D" id="3.10.20.90">
    <property type="entry name" value="Phosphatidylinositol 3-kinase Catalytic Subunit, Chain A, domain 1"/>
    <property type="match status" value="1"/>
</dbReference>
<dbReference type="EnsemblMetazoa" id="SCAU010508-RF">
    <property type="protein sequence ID" value="SCAU010508-PF"/>
    <property type="gene ID" value="SCAU010508"/>
</dbReference>